<dbReference type="PhylomeDB" id="A0A0D2W154"/>
<evidence type="ECO:0000259" key="4">
    <source>
        <dbReference type="PROSITE" id="PS50206"/>
    </source>
</evidence>
<dbReference type="InterPro" id="IPR045078">
    <property type="entry name" value="TST/MPST-like"/>
</dbReference>
<dbReference type="InterPro" id="IPR001763">
    <property type="entry name" value="Rhodanese-like_dom"/>
</dbReference>
<gene>
    <name evidence="5" type="ORF">CAOG_008051</name>
</gene>
<keyword evidence="1 3" id="KW-0808">Transferase</keyword>
<dbReference type="OrthoDB" id="270167at2759"/>
<dbReference type="SUPFAM" id="SSF52821">
    <property type="entry name" value="Rhodanese/Cell cycle control phosphatase"/>
    <property type="match status" value="2"/>
</dbReference>
<dbReference type="CDD" id="cd01448">
    <property type="entry name" value="TST_Repeat_1"/>
    <property type="match status" value="1"/>
</dbReference>
<evidence type="ECO:0000256" key="2">
    <source>
        <dbReference type="ARBA" id="ARBA00022737"/>
    </source>
</evidence>
<dbReference type="FunFam" id="3.40.250.10:FF:000001">
    <property type="entry name" value="Sulfurtransferase"/>
    <property type="match status" value="1"/>
</dbReference>
<feature type="domain" description="Rhodanese" evidence="4">
    <location>
        <begin position="106"/>
        <end position="221"/>
    </location>
</feature>
<dbReference type="GO" id="GO:0005739">
    <property type="term" value="C:mitochondrion"/>
    <property type="evidence" value="ECO:0007669"/>
    <property type="project" value="TreeGrafter"/>
</dbReference>
<sequence>MLPSAEQFAQHAGSALGVNNKTHVVVYDSQGIFSAPRVWMTFRTFGHENVSVLNGGLVAWKQANLPLETTKPASVTPSQFIAKLSPNLMRDFPFVDKLVRDKQVSKDNGLQIVDARSSPRFQGTVPEPRPGLAGGHMPGSRNIPFTDLLDPKTQCLLSDDELRQVFARANVDPLRPLVASCGSGVTACVIALAAFQLGNKSAAVYDGSWTEYASQPGALIECAKK</sequence>
<dbReference type="eggNOG" id="KOG1529">
    <property type="taxonomic scope" value="Eukaryota"/>
</dbReference>
<accession>A0A0D2W154</accession>
<dbReference type="EMBL" id="KE346376">
    <property type="protein sequence ID" value="KJE97992.1"/>
    <property type="molecule type" value="Genomic_DNA"/>
</dbReference>
<dbReference type="InParanoid" id="A0A0D2W154"/>
<dbReference type="Pfam" id="PF00581">
    <property type="entry name" value="Rhodanese"/>
    <property type="match status" value="2"/>
</dbReference>
<proteinExistence type="predicted"/>
<dbReference type="SMART" id="SM00450">
    <property type="entry name" value="RHOD"/>
    <property type="match status" value="2"/>
</dbReference>
<keyword evidence="2" id="KW-0677">Repeat</keyword>
<dbReference type="PROSITE" id="PS00683">
    <property type="entry name" value="RHODANESE_2"/>
    <property type="match status" value="1"/>
</dbReference>
<dbReference type="FunCoup" id="A0A0D2W154">
    <property type="interactions" value="263"/>
</dbReference>
<dbReference type="InterPro" id="IPR036873">
    <property type="entry name" value="Rhodanese-like_dom_sf"/>
</dbReference>
<evidence type="ECO:0000313" key="5">
    <source>
        <dbReference type="EMBL" id="KJE97992.1"/>
    </source>
</evidence>
<dbReference type="PANTHER" id="PTHR11364:SF27">
    <property type="entry name" value="SULFURTRANSFERASE"/>
    <property type="match status" value="1"/>
</dbReference>
<protein>
    <recommendedName>
        <fullName evidence="3">Sulfurtransferase</fullName>
    </recommendedName>
</protein>
<reference evidence="6" key="1">
    <citation type="submission" date="2011-02" db="EMBL/GenBank/DDBJ databases">
        <title>The Genome Sequence of Capsaspora owczarzaki ATCC 30864.</title>
        <authorList>
            <person name="Russ C."/>
            <person name="Cuomo C."/>
            <person name="Burger G."/>
            <person name="Gray M.W."/>
            <person name="Holland P.W.H."/>
            <person name="King N."/>
            <person name="Lang F.B.F."/>
            <person name="Roger A.J."/>
            <person name="Ruiz-Trillo I."/>
            <person name="Young S.K."/>
            <person name="Zeng Q."/>
            <person name="Gargeya S."/>
            <person name="Alvarado L."/>
            <person name="Berlin A."/>
            <person name="Chapman S.B."/>
            <person name="Chen Z."/>
            <person name="Freedman E."/>
            <person name="Gellesch M."/>
            <person name="Goldberg J."/>
            <person name="Griggs A."/>
            <person name="Gujja S."/>
            <person name="Heilman E."/>
            <person name="Heiman D."/>
            <person name="Howarth C."/>
            <person name="Mehta T."/>
            <person name="Neiman D."/>
            <person name="Pearson M."/>
            <person name="Roberts A."/>
            <person name="Saif S."/>
            <person name="Shea T."/>
            <person name="Shenoy N."/>
            <person name="Sisk P."/>
            <person name="Stolte C."/>
            <person name="Sykes S."/>
            <person name="White J."/>
            <person name="Yandava C."/>
            <person name="Haas B."/>
            <person name="Nusbaum C."/>
            <person name="Birren B."/>
        </authorList>
    </citation>
    <scope>NUCLEOTIDE SEQUENCE</scope>
    <source>
        <strain evidence="6">ATCC 30864</strain>
    </source>
</reference>
<organism evidence="5 6">
    <name type="scientific">Capsaspora owczarzaki (strain ATCC 30864)</name>
    <dbReference type="NCBI Taxonomy" id="595528"/>
    <lineage>
        <taxon>Eukaryota</taxon>
        <taxon>Filasterea</taxon>
        <taxon>Capsaspora</taxon>
    </lineage>
</organism>
<name>A0A0D2W154_CAPO3</name>
<dbReference type="PROSITE" id="PS50206">
    <property type="entry name" value="RHODANESE_3"/>
    <property type="match status" value="2"/>
</dbReference>
<dbReference type="GO" id="GO:0004792">
    <property type="term" value="F:thiosulfate-cyanide sulfurtransferase activity"/>
    <property type="evidence" value="ECO:0007669"/>
    <property type="project" value="InterPro"/>
</dbReference>
<keyword evidence="5" id="KW-0670">Pyruvate</keyword>
<dbReference type="PANTHER" id="PTHR11364">
    <property type="entry name" value="THIOSULFATE SULFERTANSFERASE"/>
    <property type="match status" value="1"/>
</dbReference>
<dbReference type="STRING" id="595528.A0A0D2W154"/>
<feature type="domain" description="Rhodanese" evidence="4">
    <location>
        <begin position="14"/>
        <end position="69"/>
    </location>
</feature>
<keyword evidence="6" id="KW-1185">Reference proteome</keyword>
<dbReference type="InterPro" id="IPR001307">
    <property type="entry name" value="Thiosulphate_STrfase_CS"/>
</dbReference>
<dbReference type="CDD" id="cd01449">
    <property type="entry name" value="TST_Repeat_2"/>
    <property type="match status" value="1"/>
</dbReference>
<evidence type="ECO:0000256" key="1">
    <source>
        <dbReference type="ARBA" id="ARBA00022679"/>
    </source>
</evidence>
<dbReference type="Proteomes" id="UP000008743">
    <property type="component" value="Unassembled WGS sequence"/>
</dbReference>
<evidence type="ECO:0000313" key="6">
    <source>
        <dbReference type="Proteomes" id="UP000008743"/>
    </source>
</evidence>
<dbReference type="AlphaFoldDB" id="A0A0D2W154"/>
<dbReference type="Gene3D" id="3.40.250.10">
    <property type="entry name" value="Rhodanese-like domain"/>
    <property type="match status" value="2"/>
</dbReference>
<evidence type="ECO:0000256" key="3">
    <source>
        <dbReference type="RuleBase" id="RU000507"/>
    </source>
</evidence>